<feature type="coiled-coil region" evidence="1">
    <location>
        <begin position="627"/>
        <end position="666"/>
    </location>
</feature>
<gene>
    <name evidence="3" type="ORF">SAMN05444955_110122</name>
</gene>
<feature type="transmembrane region" description="Helical" evidence="2">
    <location>
        <begin position="97"/>
        <end position="122"/>
    </location>
</feature>
<dbReference type="OrthoDB" id="2786532at2"/>
<keyword evidence="2" id="KW-0472">Membrane</keyword>
<feature type="transmembrane region" description="Helical" evidence="2">
    <location>
        <begin position="128"/>
        <end position="150"/>
    </location>
</feature>
<feature type="transmembrane region" description="Helical" evidence="2">
    <location>
        <begin position="47"/>
        <end position="70"/>
    </location>
</feature>
<accession>A0A1H8G7W1</accession>
<evidence type="ECO:0008006" key="5">
    <source>
        <dbReference type="Google" id="ProtNLM"/>
    </source>
</evidence>
<dbReference type="EMBL" id="FOCQ01000010">
    <property type="protein sequence ID" value="SEN39824.1"/>
    <property type="molecule type" value="Genomic_DNA"/>
</dbReference>
<feature type="transmembrane region" description="Helical" evidence="2">
    <location>
        <begin position="252"/>
        <end position="271"/>
    </location>
</feature>
<keyword evidence="2" id="KW-1133">Transmembrane helix</keyword>
<organism evidence="3 4">
    <name type="scientific">Lihuaxuella thermophila</name>
    <dbReference type="NCBI Taxonomy" id="1173111"/>
    <lineage>
        <taxon>Bacteria</taxon>
        <taxon>Bacillati</taxon>
        <taxon>Bacillota</taxon>
        <taxon>Bacilli</taxon>
        <taxon>Bacillales</taxon>
        <taxon>Thermoactinomycetaceae</taxon>
        <taxon>Lihuaxuella</taxon>
    </lineage>
</organism>
<evidence type="ECO:0000256" key="1">
    <source>
        <dbReference type="SAM" id="Coils"/>
    </source>
</evidence>
<feature type="transmembrane region" description="Helical" evidence="2">
    <location>
        <begin position="12"/>
        <end position="35"/>
    </location>
</feature>
<keyword evidence="2" id="KW-0812">Transmembrane</keyword>
<keyword evidence="1" id="KW-0175">Coiled coil</keyword>
<proteinExistence type="predicted"/>
<dbReference type="RefSeq" id="WP_089969693.1">
    <property type="nucleotide sequence ID" value="NZ_FOCQ01000010.1"/>
</dbReference>
<feature type="transmembrane region" description="Helical" evidence="2">
    <location>
        <begin position="162"/>
        <end position="179"/>
    </location>
</feature>
<evidence type="ECO:0000313" key="3">
    <source>
        <dbReference type="EMBL" id="SEN39824.1"/>
    </source>
</evidence>
<protein>
    <recommendedName>
        <fullName evidence="5">ABC-type transport system involved in multi-copper enzyme maturation, permease component</fullName>
    </recommendedName>
</protein>
<name>A0A1H8G7W1_9BACL</name>
<sequence>MKTINSWKVEMLLISRSLWTWLVFVAAAIVVVIQYQTHLEMNDPGRAVTSTAFIVLGGLFASMILGLTLVRNEHVSSSYELFHVIDRGYFAKIWGKWLALLTCVVTFSAIAALILFCMYFIYNVPSVFYSQAVFYLLLYWVIPFLVAGMVGMVSGLLMRSRLVFAVLTVIWLLTGPLNYDIFSQFFFLVPSVDPTPLMDFLNLGQTNPYEPFDPIYGFPMEIPRWIQKGIIGLGAAGFFILTAIIKCKVKFTMRWAIVFAVMVLSLTWLSAEYAKESQVIYTGNRKYGVLGYDWHYYKKHPVPSIQDQVPFDVSSYDVKLNVYRKLSVNLDMVVVPREKGRKLVFTLYRDLKVKKVTSNGNSLSYRQSGDQIEVQLSTPINLGESLPIHFEYEGISSPFYFANEQAVMLPGYYAWLPVPGAHPVMRYEESLLFPNDLSPKAPVHYRLTYEGPEPLYSNLKKTGENRFEDTVAGGITLVGGKYVTSRTVNGTTFVYPKSFYKLESELEEMERNYRGAVQLVSNDLWISKKQDSKILFLLSLQDESETTHLLWHSDRYAILKIQQFFNDDSRLLKDRAFFIRLTASSFVKSSPSGQEIQNLFSDAYLYWVEQREPGWVQDGRSGMSQALERKRKTLEMMQGTLDQKQLNQLKEEISIYEDVIKYVNEKNTREIREFFRDFHFALNQPKTLTWDEVRKLMKEGE</sequence>
<dbReference type="STRING" id="1173111.SAMN05444955_110122"/>
<keyword evidence="4" id="KW-1185">Reference proteome</keyword>
<evidence type="ECO:0000313" key="4">
    <source>
        <dbReference type="Proteomes" id="UP000199695"/>
    </source>
</evidence>
<dbReference type="AlphaFoldDB" id="A0A1H8G7W1"/>
<reference evidence="3 4" key="1">
    <citation type="submission" date="2016-10" db="EMBL/GenBank/DDBJ databases">
        <authorList>
            <person name="de Groot N.N."/>
        </authorList>
    </citation>
    <scope>NUCLEOTIDE SEQUENCE [LARGE SCALE GENOMIC DNA]</scope>
    <source>
        <strain evidence="3 4">DSM 46701</strain>
    </source>
</reference>
<dbReference type="Proteomes" id="UP000199695">
    <property type="component" value="Unassembled WGS sequence"/>
</dbReference>
<evidence type="ECO:0000256" key="2">
    <source>
        <dbReference type="SAM" id="Phobius"/>
    </source>
</evidence>
<feature type="transmembrane region" description="Helical" evidence="2">
    <location>
        <begin position="225"/>
        <end position="245"/>
    </location>
</feature>